<reference evidence="1" key="1">
    <citation type="submission" date="2020-11" db="EMBL/GenBank/DDBJ databases">
        <authorList>
            <consortium name="DOE Joint Genome Institute"/>
            <person name="Ahrendt S."/>
            <person name="Riley R."/>
            <person name="Andreopoulos W."/>
            <person name="Labutti K."/>
            <person name="Pangilinan J."/>
            <person name="Ruiz-Duenas F.J."/>
            <person name="Barrasa J.M."/>
            <person name="Sanchez-Garcia M."/>
            <person name="Camarero S."/>
            <person name="Miyauchi S."/>
            <person name="Serrano A."/>
            <person name="Linde D."/>
            <person name="Babiker R."/>
            <person name="Drula E."/>
            <person name="Ayuso-Fernandez I."/>
            <person name="Pacheco R."/>
            <person name="Padilla G."/>
            <person name="Ferreira P."/>
            <person name="Barriuso J."/>
            <person name="Kellner H."/>
            <person name="Castanera R."/>
            <person name="Alfaro M."/>
            <person name="Ramirez L."/>
            <person name="Pisabarro A.G."/>
            <person name="Kuo A."/>
            <person name="Tritt A."/>
            <person name="Lipzen A."/>
            <person name="He G."/>
            <person name="Yan M."/>
            <person name="Ng V."/>
            <person name="Cullen D."/>
            <person name="Martin F."/>
            <person name="Rosso M.-N."/>
            <person name="Henrissat B."/>
            <person name="Hibbett D."/>
            <person name="Martinez A.T."/>
            <person name="Grigoriev I.V."/>
        </authorList>
    </citation>
    <scope>NUCLEOTIDE SEQUENCE</scope>
    <source>
        <strain evidence="1">MF-IS2</strain>
    </source>
</reference>
<dbReference type="EMBL" id="MU151270">
    <property type="protein sequence ID" value="KAF9445972.1"/>
    <property type="molecule type" value="Genomic_DNA"/>
</dbReference>
<evidence type="ECO:0000313" key="1">
    <source>
        <dbReference type="EMBL" id="KAF9445972.1"/>
    </source>
</evidence>
<organism evidence="1 2">
    <name type="scientific">Macrolepiota fuliginosa MF-IS2</name>
    <dbReference type="NCBI Taxonomy" id="1400762"/>
    <lineage>
        <taxon>Eukaryota</taxon>
        <taxon>Fungi</taxon>
        <taxon>Dikarya</taxon>
        <taxon>Basidiomycota</taxon>
        <taxon>Agaricomycotina</taxon>
        <taxon>Agaricomycetes</taxon>
        <taxon>Agaricomycetidae</taxon>
        <taxon>Agaricales</taxon>
        <taxon>Agaricineae</taxon>
        <taxon>Agaricaceae</taxon>
        <taxon>Macrolepiota</taxon>
    </lineage>
</organism>
<keyword evidence="2" id="KW-1185">Reference proteome</keyword>
<proteinExistence type="predicted"/>
<dbReference type="AlphaFoldDB" id="A0A9P6BZY4"/>
<comment type="caution">
    <text evidence="1">The sequence shown here is derived from an EMBL/GenBank/DDBJ whole genome shotgun (WGS) entry which is preliminary data.</text>
</comment>
<accession>A0A9P6BZY4</accession>
<gene>
    <name evidence="1" type="ORF">P691DRAFT_238385</name>
</gene>
<name>A0A9P6BZY4_9AGAR</name>
<protein>
    <submittedName>
        <fullName evidence="1">Uncharacterized protein</fullName>
    </submittedName>
</protein>
<evidence type="ECO:0000313" key="2">
    <source>
        <dbReference type="Proteomes" id="UP000807342"/>
    </source>
</evidence>
<dbReference type="Proteomes" id="UP000807342">
    <property type="component" value="Unassembled WGS sequence"/>
</dbReference>
<sequence>MECAPGILPKSHRKAFLTDWYTSFIKNLVITCPNWYTTNLGVALAEGLELSMTTQEARGRFQLSTGFGLQGWCCTSTCFNGFHGAASLGYGIHSSCGFEPITMPRLTLSSARTLRTPKVVGMPTRLTNTNCLSDCIHETTAISTLLTPST</sequence>